<dbReference type="AlphaFoldDB" id="A0A2R7Y1V7"/>
<feature type="transmembrane region" description="Helical" evidence="1">
    <location>
        <begin position="100"/>
        <end position="121"/>
    </location>
</feature>
<evidence type="ECO:0000256" key="1">
    <source>
        <dbReference type="SAM" id="Phobius"/>
    </source>
</evidence>
<feature type="transmembrane region" description="Helical" evidence="1">
    <location>
        <begin position="52"/>
        <end position="72"/>
    </location>
</feature>
<dbReference type="GO" id="GO:0005886">
    <property type="term" value="C:plasma membrane"/>
    <property type="evidence" value="ECO:0007669"/>
    <property type="project" value="TreeGrafter"/>
</dbReference>
<accession>A0A2R7Y1V7</accession>
<dbReference type="InterPro" id="IPR051311">
    <property type="entry name" value="DedA_domain"/>
</dbReference>
<keyword evidence="1" id="KW-1133">Transmembrane helix</keyword>
<feature type="transmembrane region" description="Helical" evidence="1">
    <location>
        <begin position="133"/>
        <end position="155"/>
    </location>
</feature>
<dbReference type="InterPro" id="IPR032816">
    <property type="entry name" value="VTT_dom"/>
</dbReference>
<evidence type="ECO:0000313" key="4">
    <source>
        <dbReference type="Proteomes" id="UP000244066"/>
    </source>
</evidence>
<sequence length="204" mass="22597">MLEALLDWVNGILGQYGPIALVVLSFMEASFFPIPPDVLLIPMCLSNPRMSLVYGLLTTLSSALGALFGYWIGMKGGRPLLLRLVSKEKVAAVEGYFDKYGLWAVGISAFTPIPYKVFTIASGVFRLRNLPRFFLVSLVGRGGRFMLVAVLIMQYGEMVLDFVTQSFTNLTLAVAGVIVAVYLSYRFFKKIVQRRSEAQPVSHV</sequence>
<feature type="transmembrane region" description="Helical" evidence="1">
    <location>
        <begin position="167"/>
        <end position="185"/>
    </location>
</feature>
<keyword evidence="1" id="KW-0812">Transmembrane</keyword>
<dbReference type="PANTHER" id="PTHR42709:SF11">
    <property type="entry name" value="DEDA FAMILY PROTEIN"/>
    <property type="match status" value="1"/>
</dbReference>
<protein>
    <recommendedName>
        <fullName evidence="2">VTT domain-containing protein</fullName>
    </recommendedName>
</protein>
<dbReference type="Pfam" id="PF09335">
    <property type="entry name" value="VTT_dom"/>
    <property type="match status" value="1"/>
</dbReference>
<feature type="domain" description="VTT" evidence="2">
    <location>
        <begin position="54"/>
        <end position="151"/>
    </location>
</feature>
<organism evidence="3 4">
    <name type="scientific">Candidatus Terraquivivens tikiterensis</name>
    <dbReference type="NCBI Taxonomy" id="1980982"/>
    <lineage>
        <taxon>Archaea</taxon>
        <taxon>Nitrososphaerota</taxon>
        <taxon>Candidatus Wolframiiraptoraceae</taxon>
        <taxon>Candidatus Terraquivivens</taxon>
    </lineage>
</organism>
<gene>
    <name evidence="3" type="ORF">B9J98_06120</name>
</gene>
<reference evidence="3 4" key="1">
    <citation type="submission" date="2017-04" db="EMBL/GenBank/DDBJ databases">
        <title>Draft Aigarchaeota genome from a New Zealand hot spring.</title>
        <authorList>
            <person name="Reysenbach A.-L."/>
            <person name="Donaho J.A."/>
            <person name="Gerhart J."/>
            <person name="Kelley J.F."/>
            <person name="Kouba K."/>
            <person name="Podar M."/>
            <person name="Stott M."/>
        </authorList>
    </citation>
    <scope>NUCLEOTIDE SEQUENCE [LARGE SCALE GENOMIC DNA]</scope>
    <source>
        <strain evidence="3">NZ13_MG1</strain>
    </source>
</reference>
<evidence type="ECO:0000259" key="2">
    <source>
        <dbReference type="Pfam" id="PF09335"/>
    </source>
</evidence>
<dbReference type="PANTHER" id="PTHR42709">
    <property type="entry name" value="ALKALINE PHOSPHATASE LIKE PROTEIN"/>
    <property type="match status" value="1"/>
</dbReference>
<evidence type="ECO:0000313" key="3">
    <source>
        <dbReference type="EMBL" id="PUA31521.1"/>
    </source>
</evidence>
<name>A0A2R7Y1V7_9ARCH</name>
<dbReference type="Proteomes" id="UP000244066">
    <property type="component" value="Unassembled WGS sequence"/>
</dbReference>
<dbReference type="EMBL" id="NDWU01000016">
    <property type="protein sequence ID" value="PUA31521.1"/>
    <property type="molecule type" value="Genomic_DNA"/>
</dbReference>
<proteinExistence type="predicted"/>
<feature type="transmembrane region" description="Helical" evidence="1">
    <location>
        <begin position="12"/>
        <end position="32"/>
    </location>
</feature>
<keyword evidence="1" id="KW-0472">Membrane</keyword>
<comment type="caution">
    <text evidence="3">The sequence shown here is derived from an EMBL/GenBank/DDBJ whole genome shotgun (WGS) entry which is preliminary data.</text>
</comment>